<proteinExistence type="predicted"/>
<gene>
    <name evidence="1" type="ORF">NBG4_10007</name>
</gene>
<accession>A0A2U3QDJ0</accession>
<dbReference type="EMBL" id="OUUY01000001">
    <property type="protein sequence ID" value="SPP99473.1"/>
    <property type="molecule type" value="Genomic_DNA"/>
</dbReference>
<evidence type="ECO:0008006" key="3">
    <source>
        <dbReference type="Google" id="ProtNLM"/>
    </source>
</evidence>
<keyword evidence="2" id="KW-1185">Reference proteome</keyword>
<evidence type="ECO:0000313" key="1">
    <source>
        <dbReference type="EMBL" id="SPP99473.1"/>
    </source>
</evidence>
<dbReference type="Proteomes" id="UP000245125">
    <property type="component" value="Unassembled WGS sequence"/>
</dbReference>
<dbReference type="AlphaFoldDB" id="A0A2U3QDJ0"/>
<protein>
    <recommendedName>
        <fullName evidence="3">Lipoprotein</fullName>
    </recommendedName>
</protein>
<name>A0A2U3QDJ0_9BACT</name>
<reference evidence="2" key="1">
    <citation type="submission" date="2018-03" db="EMBL/GenBank/DDBJ databases">
        <authorList>
            <person name="Zecchin S."/>
        </authorList>
    </citation>
    <scope>NUCLEOTIDE SEQUENCE [LARGE SCALE GENOMIC DNA]</scope>
</reference>
<organism evidence="1 2">
    <name type="scientific">Candidatus Sulfobium mesophilum</name>
    <dbReference type="NCBI Taxonomy" id="2016548"/>
    <lineage>
        <taxon>Bacteria</taxon>
        <taxon>Pseudomonadati</taxon>
        <taxon>Nitrospirota</taxon>
        <taxon>Nitrospiria</taxon>
        <taxon>Nitrospirales</taxon>
        <taxon>Nitrospiraceae</taxon>
        <taxon>Candidatus Sulfobium</taxon>
    </lineage>
</organism>
<sequence>MSTRLSAPCLKRFSSLFLLALVLLALGGSCVSEIGAKRFSELLHRYPATWDPLAIRELSAAATLPPSAIGKPVTIIVHTAYALFSRDERRSTYFEAKYDLLEYQLSQEVRFITDFLRPMTS</sequence>
<dbReference type="PROSITE" id="PS51257">
    <property type="entry name" value="PROKAR_LIPOPROTEIN"/>
    <property type="match status" value="1"/>
</dbReference>
<evidence type="ECO:0000313" key="2">
    <source>
        <dbReference type="Proteomes" id="UP000245125"/>
    </source>
</evidence>